<reference evidence="1" key="1">
    <citation type="journal article" date="2021" name="PeerJ">
        <title>Extensive microbial diversity within the chicken gut microbiome revealed by metagenomics and culture.</title>
        <authorList>
            <person name="Gilroy R."/>
            <person name="Ravi A."/>
            <person name="Getino M."/>
            <person name="Pursley I."/>
            <person name="Horton D.L."/>
            <person name="Alikhan N.F."/>
            <person name="Baker D."/>
            <person name="Gharbi K."/>
            <person name="Hall N."/>
            <person name="Watson M."/>
            <person name="Adriaenssens E.M."/>
            <person name="Foster-Nyarko E."/>
            <person name="Jarju S."/>
            <person name="Secka A."/>
            <person name="Antonio M."/>
            <person name="Oren A."/>
            <person name="Chaudhuri R.R."/>
            <person name="La Ragione R."/>
            <person name="Hildebrand F."/>
            <person name="Pallen M.J."/>
        </authorList>
    </citation>
    <scope>NUCLEOTIDE SEQUENCE</scope>
    <source>
        <strain evidence="1">ChiGjej2B2-19336</strain>
    </source>
</reference>
<name>A0A921AWL6_9BACT</name>
<proteinExistence type="predicted"/>
<accession>A0A921AWL6</accession>
<evidence type="ECO:0000313" key="1">
    <source>
        <dbReference type="EMBL" id="HJD97177.1"/>
    </source>
</evidence>
<dbReference type="RefSeq" id="WP_304122079.1">
    <property type="nucleotide sequence ID" value="NZ_DYZA01000115.1"/>
</dbReference>
<feature type="non-terminal residue" evidence="1">
    <location>
        <position position="1"/>
    </location>
</feature>
<protein>
    <submittedName>
        <fullName evidence="1">Uncharacterized protein</fullName>
    </submittedName>
</protein>
<dbReference type="Proteomes" id="UP000698963">
    <property type="component" value="Unassembled WGS sequence"/>
</dbReference>
<dbReference type="AlphaFoldDB" id="A0A921AWL6"/>
<reference evidence="1" key="2">
    <citation type="submission" date="2021-09" db="EMBL/GenBank/DDBJ databases">
        <authorList>
            <person name="Gilroy R."/>
        </authorList>
    </citation>
    <scope>NUCLEOTIDE SEQUENCE</scope>
    <source>
        <strain evidence="1">ChiGjej2B2-19336</strain>
    </source>
</reference>
<organism evidence="1 2">
    <name type="scientific">Mailhella massiliensis</name>
    <dbReference type="NCBI Taxonomy" id="1903261"/>
    <lineage>
        <taxon>Bacteria</taxon>
        <taxon>Pseudomonadati</taxon>
        <taxon>Thermodesulfobacteriota</taxon>
        <taxon>Desulfovibrionia</taxon>
        <taxon>Desulfovibrionales</taxon>
        <taxon>Desulfovibrionaceae</taxon>
        <taxon>Mailhella</taxon>
    </lineage>
</organism>
<evidence type="ECO:0000313" key="2">
    <source>
        <dbReference type="Proteomes" id="UP000698963"/>
    </source>
</evidence>
<dbReference type="EMBL" id="DYZA01000115">
    <property type="protein sequence ID" value="HJD97177.1"/>
    <property type="molecule type" value="Genomic_DNA"/>
</dbReference>
<sequence>RKTAGMPPVCKTSMRKGAPSGRAFSHGEGLRFAGRTSYTLNKKSYTLKRKFLFQTTCNISITIDRNKQNPVHASGGHLPYISPLSVESYALPKAKLGEVIRLRSPLSPVKNISGHSVIASCRQSWVLSGPERMRGLAEREECQKFFENKSEIWKAGCVSVCEEVAA</sequence>
<comment type="caution">
    <text evidence="1">The sequence shown here is derived from an EMBL/GenBank/DDBJ whole genome shotgun (WGS) entry which is preliminary data.</text>
</comment>
<gene>
    <name evidence="1" type="ORF">K8W16_05990</name>
</gene>